<organism evidence="2 3">
    <name type="scientific">Zalerion maritima</name>
    <dbReference type="NCBI Taxonomy" id="339359"/>
    <lineage>
        <taxon>Eukaryota</taxon>
        <taxon>Fungi</taxon>
        <taxon>Dikarya</taxon>
        <taxon>Ascomycota</taxon>
        <taxon>Pezizomycotina</taxon>
        <taxon>Sordariomycetes</taxon>
        <taxon>Lulworthiomycetidae</taxon>
        <taxon>Lulworthiales</taxon>
        <taxon>Lulworthiaceae</taxon>
        <taxon>Zalerion</taxon>
    </lineage>
</organism>
<feature type="region of interest" description="Disordered" evidence="1">
    <location>
        <begin position="678"/>
        <end position="712"/>
    </location>
</feature>
<evidence type="ECO:0000313" key="2">
    <source>
        <dbReference type="EMBL" id="KAJ2903730.1"/>
    </source>
</evidence>
<dbReference type="AlphaFoldDB" id="A0AAD5RTG1"/>
<sequence length="747" mass="84899">MASSSSSPLLSLPTELLSQIVYCLSGDNAALLSLSLTSKGLSTLARPVQFRRFRFNSNVHPRILHFVKALSDGSHDARAILSHLQEVELGQFHEVETDEDLFKSFFADDPSLSFDDPFHGQENRMLGGCTDFGDFGYYTWGIRRLNHAIFNILASDSIRDFESMWCKSSILLESTFFAFLFNLPRLRHLALSCVQIDPLFALDKLPLLAKSLQAPRQSRHSLPFLRSLTLTYLHIPHDPAGQMAYMVNQHDTNYPDEIVNPYWKSKIYSSFFSNLLYCFRDSLELLDWQLAIGLRGLTEFETDIRLCWDAPVTFPCLKHMSYSMRPMWPGNLLLFDMPKLERLSICTLPDIPSKTPPSPSYFKPARYPKLQTLAVDPNCAHSDTPLSPGQTDYLTSLLRQNLHISTFAIGSCPREVMDNRIIPILCRPNVLVNIRSLALSWNQCETDVEHGGVKATSASLEAVGKLRSLERLCLTCATTGFSSEWRIDHDEMRRHLRDLVKLRYLAFVSDTPVFSHDGDDDDGASGTGETGLETRPHEEEEGDDDENEEEDQGVGLGDDESEIDFSWFGDEDSVLYDQYYDIRQLTPAIRKAANARPELDAACGDSIRRVDDTLRSPETEQHERNEQEEQRKERETVFFRGHRNLMLDESERYAAALPSLEWMWMGQVEMRIISSEQISAQDCDKKDKEGVAEDGESSLAPGTGEQPRGRGRGRVAIPVEFYDHKFRMRAPLAIFHLGHSEWSLPYI</sequence>
<name>A0AAD5RTG1_9PEZI</name>
<comment type="caution">
    <text evidence="2">The sequence shown here is derived from an EMBL/GenBank/DDBJ whole genome shotgun (WGS) entry which is preliminary data.</text>
</comment>
<proteinExistence type="predicted"/>
<dbReference type="SUPFAM" id="SSF52047">
    <property type="entry name" value="RNI-like"/>
    <property type="match status" value="1"/>
</dbReference>
<accession>A0AAD5RTG1</accession>
<gene>
    <name evidence="2" type="ORF">MKZ38_009468</name>
</gene>
<dbReference type="EMBL" id="JAKWBI020000073">
    <property type="protein sequence ID" value="KAJ2903730.1"/>
    <property type="molecule type" value="Genomic_DNA"/>
</dbReference>
<reference evidence="2" key="1">
    <citation type="submission" date="2022-07" db="EMBL/GenBank/DDBJ databases">
        <title>Draft genome sequence of Zalerion maritima ATCC 34329, a (micro)plastics degrading marine fungus.</title>
        <authorList>
            <person name="Paco A."/>
            <person name="Goncalves M.F.M."/>
            <person name="Rocha-Santos T.A.P."/>
            <person name="Alves A."/>
        </authorList>
    </citation>
    <scope>NUCLEOTIDE SEQUENCE</scope>
    <source>
        <strain evidence="2">ATCC 34329</strain>
    </source>
</reference>
<keyword evidence="3" id="KW-1185">Reference proteome</keyword>
<feature type="region of interest" description="Disordered" evidence="1">
    <location>
        <begin position="607"/>
        <end position="634"/>
    </location>
</feature>
<feature type="compositionally biased region" description="Acidic residues" evidence="1">
    <location>
        <begin position="539"/>
        <end position="562"/>
    </location>
</feature>
<evidence type="ECO:0008006" key="4">
    <source>
        <dbReference type="Google" id="ProtNLM"/>
    </source>
</evidence>
<protein>
    <recommendedName>
        <fullName evidence="4">F-box domain-containing protein</fullName>
    </recommendedName>
</protein>
<dbReference type="Proteomes" id="UP001201980">
    <property type="component" value="Unassembled WGS sequence"/>
</dbReference>
<evidence type="ECO:0000313" key="3">
    <source>
        <dbReference type="Proteomes" id="UP001201980"/>
    </source>
</evidence>
<feature type="region of interest" description="Disordered" evidence="1">
    <location>
        <begin position="515"/>
        <end position="562"/>
    </location>
</feature>
<feature type="compositionally biased region" description="Basic and acidic residues" evidence="1">
    <location>
        <begin position="682"/>
        <end position="691"/>
    </location>
</feature>
<evidence type="ECO:0000256" key="1">
    <source>
        <dbReference type="SAM" id="MobiDB-lite"/>
    </source>
</evidence>